<evidence type="ECO:0000313" key="1">
    <source>
        <dbReference type="EMBL" id="KAI9905028.1"/>
    </source>
</evidence>
<accession>A0ACC0VGY9</accession>
<keyword evidence="2" id="KW-1185">Reference proteome</keyword>
<dbReference type="EMBL" id="CM047940">
    <property type="protein sequence ID" value="KAI9905028.1"/>
    <property type="molecule type" value="Genomic_DNA"/>
</dbReference>
<comment type="caution">
    <text evidence="1">The sequence shown here is derived from an EMBL/GenBank/DDBJ whole genome shotgun (WGS) entry which is preliminary data.</text>
</comment>
<name>A0ACC0VGY9_9HYPO</name>
<organism evidence="1 2">
    <name type="scientific">Trichothecium roseum</name>
    <dbReference type="NCBI Taxonomy" id="47278"/>
    <lineage>
        <taxon>Eukaryota</taxon>
        <taxon>Fungi</taxon>
        <taxon>Dikarya</taxon>
        <taxon>Ascomycota</taxon>
        <taxon>Pezizomycotina</taxon>
        <taxon>Sordariomycetes</taxon>
        <taxon>Hypocreomycetidae</taxon>
        <taxon>Hypocreales</taxon>
        <taxon>Hypocreales incertae sedis</taxon>
        <taxon>Trichothecium</taxon>
    </lineage>
</organism>
<evidence type="ECO:0000313" key="2">
    <source>
        <dbReference type="Proteomes" id="UP001163324"/>
    </source>
</evidence>
<dbReference type="Proteomes" id="UP001163324">
    <property type="component" value="Chromosome 1"/>
</dbReference>
<gene>
    <name evidence="1" type="ORF">N3K66_001557</name>
</gene>
<sequence>MASLGSGGCITPNLRPLLTPRCCANILPELRSQRQWQRGFLTTALQSRASAPPSPLSKKTFRHYPAPPSSRHAPGKSHNARAAAPGTPAATAAGGAAAAAAASPSNYAFIKALATKPMPTVLYEGPRHRWFHFGCWSSGISILAWTALTGPTVIFQPAEIPTWVSWTYGAAYTVLGAMGFALLSKTPRIVSMIRVLPTYYAGPGKAATAPAPGGSLRVELTVQRMFPWFSRPRVLTAPAEAVSLTSRFSLPQTAVPELRRWKDEVERLEAERERRRFDMAHLMTVPFRRVGRAFVAMFEGVRAAFTGMGFGGVKVGGKEYKVDVTSGFAHDGFRTLEKVVGIEEK</sequence>
<reference evidence="1" key="1">
    <citation type="submission" date="2022-10" db="EMBL/GenBank/DDBJ databases">
        <title>Complete Genome of Trichothecium roseum strain YXFP-22015, a Plant Pathogen Isolated from Citrus.</title>
        <authorList>
            <person name="Wang Y."/>
            <person name="Zhu L."/>
        </authorList>
    </citation>
    <scope>NUCLEOTIDE SEQUENCE</scope>
    <source>
        <strain evidence="1">YXFP-22015</strain>
    </source>
</reference>
<protein>
    <submittedName>
        <fullName evidence="1">Uncharacterized protein</fullName>
    </submittedName>
</protein>
<proteinExistence type="predicted"/>